<evidence type="ECO:0000313" key="3">
    <source>
        <dbReference type="Proteomes" id="UP000232149"/>
    </source>
</evidence>
<protein>
    <submittedName>
        <fullName evidence="1">Uncharacterized protein</fullName>
    </submittedName>
</protein>
<name>A0A2M9YJ80_9LEPT</name>
<keyword evidence="3" id="KW-1185">Reference proteome</keyword>
<evidence type="ECO:0000313" key="2">
    <source>
        <dbReference type="EMBL" id="PJZ61892.1"/>
    </source>
</evidence>
<accession>A0A2M9YJ80</accession>
<dbReference type="RefSeq" id="WP_100787394.1">
    <property type="nucleotide sequence ID" value="NZ_NPDU01000024.1"/>
</dbReference>
<sequence>MEDFYNRIAQRKYNLPKEWAWFSNEAIDGGFIIKGGIASEHLNGMRTWTKPHKTIVISTAELKEERDLYELEEGSCSNCFGAGKVFKSWSVEEGVKNVECSKCEGTGRP</sequence>
<proteinExistence type="predicted"/>
<evidence type="ECO:0000313" key="1">
    <source>
        <dbReference type="EMBL" id="PJZ51599.1"/>
    </source>
</evidence>
<dbReference type="Proteomes" id="UP000232149">
    <property type="component" value="Unassembled WGS sequence"/>
</dbReference>
<dbReference type="EMBL" id="NPDU01000024">
    <property type="protein sequence ID" value="PJZ61892.1"/>
    <property type="molecule type" value="Genomic_DNA"/>
</dbReference>
<organism evidence="1 4">
    <name type="scientific">Leptospira adleri</name>
    <dbReference type="NCBI Taxonomy" id="2023186"/>
    <lineage>
        <taxon>Bacteria</taxon>
        <taxon>Pseudomonadati</taxon>
        <taxon>Spirochaetota</taxon>
        <taxon>Spirochaetia</taxon>
        <taxon>Leptospirales</taxon>
        <taxon>Leptospiraceae</taxon>
        <taxon>Leptospira</taxon>
    </lineage>
</organism>
<dbReference type="EMBL" id="NPDV01000022">
    <property type="protein sequence ID" value="PJZ51599.1"/>
    <property type="molecule type" value="Genomic_DNA"/>
</dbReference>
<dbReference type="Proteomes" id="UP000232188">
    <property type="component" value="Unassembled WGS sequence"/>
</dbReference>
<reference evidence="3 4" key="1">
    <citation type="submission" date="2017-07" db="EMBL/GenBank/DDBJ databases">
        <title>Leptospira spp. isolated from tropical soils.</title>
        <authorList>
            <person name="Thibeaux R."/>
            <person name="Iraola G."/>
            <person name="Ferres I."/>
            <person name="Bierque E."/>
            <person name="Girault D."/>
            <person name="Soupe-Gilbert M.-E."/>
            <person name="Picardeau M."/>
            <person name="Goarant C."/>
        </authorList>
    </citation>
    <scope>NUCLEOTIDE SEQUENCE [LARGE SCALE GENOMIC DNA]</scope>
    <source>
        <strain evidence="1 4">FH2-B-C1</strain>
        <strain evidence="2 3">FH2-B-D1</strain>
    </source>
</reference>
<evidence type="ECO:0000313" key="4">
    <source>
        <dbReference type="Proteomes" id="UP000232188"/>
    </source>
</evidence>
<comment type="caution">
    <text evidence="1">The sequence shown here is derived from an EMBL/GenBank/DDBJ whole genome shotgun (WGS) entry which is preliminary data.</text>
</comment>
<dbReference type="AlphaFoldDB" id="A0A2M9YJ80"/>
<gene>
    <name evidence="2" type="ORF">CH376_10840</name>
    <name evidence="1" type="ORF">CH380_19325</name>
</gene>